<dbReference type="SMART" id="SM00753">
    <property type="entry name" value="PAM"/>
    <property type="match status" value="1"/>
</dbReference>
<dbReference type="AlphaFoldDB" id="A0A9W7XQU5"/>
<dbReference type="InterPro" id="IPR045114">
    <property type="entry name" value="Csn12-like"/>
</dbReference>
<dbReference type="Gene3D" id="1.10.10.10">
    <property type="entry name" value="Winged helix-like DNA-binding domain superfamily/Winged helix DNA-binding domain"/>
    <property type="match status" value="1"/>
</dbReference>
<dbReference type="PANTHER" id="PTHR12732:SF0">
    <property type="entry name" value="PCI DOMAIN-CONTAINING PROTEIN 2"/>
    <property type="match status" value="1"/>
</dbReference>
<organism evidence="1 2">
    <name type="scientific">Coemansia erecta</name>
    <dbReference type="NCBI Taxonomy" id="147472"/>
    <lineage>
        <taxon>Eukaryota</taxon>
        <taxon>Fungi</taxon>
        <taxon>Fungi incertae sedis</taxon>
        <taxon>Zoopagomycota</taxon>
        <taxon>Kickxellomycotina</taxon>
        <taxon>Kickxellomycetes</taxon>
        <taxon>Kickxellales</taxon>
        <taxon>Kickxellaceae</taxon>
        <taxon>Coemansia</taxon>
    </lineage>
</organism>
<dbReference type="GO" id="GO:0006368">
    <property type="term" value="P:transcription elongation by RNA polymerase II"/>
    <property type="evidence" value="ECO:0007669"/>
    <property type="project" value="TreeGrafter"/>
</dbReference>
<dbReference type="GO" id="GO:0070390">
    <property type="term" value="C:transcription export complex 2"/>
    <property type="evidence" value="ECO:0007669"/>
    <property type="project" value="TreeGrafter"/>
</dbReference>
<protein>
    <submittedName>
        <fullName evidence="1">COP9 signalosome (CSN) subunit</fullName>
    </submittedName>
</protein>
<dbReference type="GO" id="GO:0000973">
    <property type="term" value="P:post-transcriptional tethering of RNA polymerase II gene DNA at nuclear periphery"/>
    <property type="evidence" value="ECO:0007669"/>
    <property type="project" value="TreeGrafter"/>
</dbReference>
<dbReference type="GO" id="GO:0003723">
    <property type="term" value="F:RNA binding"/>
    <property type="evidence" value="ECO:0007669"/>
    <property type="project" value="InterPro"/>
</dbReference>
<dbReference type="GO" id="GO:0016973">
    <property type="term" value="P:poly(A)+ mRNA export from nucleus"/>
    <property type="evidence" value="ECO:0007669"/>
    <property type="project" value="TreeGrafter"/>
</dbReference>
<dbReference type="GO" id="GO:0003690">
    <property type="term" value="F:double-stranded DNA binding"/>
    <property type="evidence" value="ECO:0007669"/>
    <property type="project" value="InterPro"/>
</dbReference>
<reference evidence="1" key="1">
    <citation type="submission" date="2022-07" db="EMBL/GenBank/DDBJ databases">
        <title>Phylogenomic reconstructions and comparative analyses of Kickxellomycotina fungi.</title>
        <authorList>
            <person name="Reynolds N.K."/>
            <person name="Stajich J.E."/>
            <person name="Barry K."/>
            <person name="Grigoriev I.V."/>
            <person name="Crous P."/>
            <person name="Smith M.E."/>
        </authorList>
    </citation>
    <scope>NUCLEOTIDE SEQUENCE</scope>
    <source>
        <strain evidence="1">NBRC 32514</strain>
    </source>
</reference>
<dbReference type="OrthoDB" id="10252687at2759"/>
<evidence type="ECO:0000313" key="1">
    <source>
        <dbReference type="EMBL" id="KAJ1718966.1"/>
    </source>
</evidence>
<gene>
    <name evidence="1" type="primary">CSN12</name>
    <name evidence="1" type="ORF">LPJ53_006181</name>
</gene>
<proteinExistence type="predicted"/>
<keyword evidence="2" id="KW-1185">Reference proteome</keyword>
<sequence>MAAAQKVENGLNRTRASVGQGSNPVLANSLALSSPSTQYMLDEILAADGNFGALTTFRPRVPWDHVTLNHFRAAASQRLNDPLSAYTHQRTAYDAFLRMLIDLPRWLTGTLYVLSKDLILISRQADERLVSEGRRPTLVEEATRSVNQGFSLCLTDREPQLAESRKWGTYRMANLLFALYLRQHAYKLCTSMIRAIRTAELPPLEHFAIADHLTFRYYRGMLAFRAENYAAARDDFAFALRHCHRDARRNKTLILMYLVPLMMAEGRMPDERALRAYPRVWALYGDFVRAAVAGNVGLFDRLMQEREHDLAAVGTVLAVEHVRKVAMRQLFYKVYLIDGRPSRIAFERFRTGLAVAGLSLETIHVEALLADMVHAGYIKGYLAHDHGLVVLSKQDPFPSFATLAAAAAASPNAGAVTTPAPSSRN</sequence>
<comment type="caution">
    <text evidence="1">The sequence shown here is derived from an EMBL/GenBank/DDBJ whole genome shotgun (WGS) entry which is preliminary data.</text>
</comment>
<accession>A0A9W7XQU5</accession>
<name>A0A9W7XQU5_9FUNG</name>
<dbReference type="Proteomes" id="UP001149813">
    <property type="component" value="Unassembled WGS sequence"/>
</dbReference>
<dbReference type="EMBL" id="JANBOJ010000548">
    <property type="protein sequence ID" value="KAJ1718966.1"/>
    <property type="molecule type" value="Genomic_DNA"/>
</dbReference>
<dbReference type="PANTHER" id="PTHR12732">
    <property type="entry name" value="UNCHARACTERIZED PROTEASOME COMPONENT REGION PCI-CONTAINING"/>
    <property type="match status" value="1"/>
</dbReference>
<dbReference type="InterPro" id="IPR036388">
    <property type="entry name" value="WH-like_DNA-bd_sf"/>
</dbReference>
<evidence type="ECO:0000313" key="2">
    <source>
        <dbReference type="Proteomes" id="UP001149813"/>
    </source>
</evidence>